<evidence type="ECO:0000256" key="1">
    <source>
        <dbReference type="SAM" id="MobiDB-lite"/>
    </source>
</evidence>
<proteinExistence type="predicted"/>
<protein>
    <submittedName>
        <fullName evidence="2">Uncharacterized protein</fullName>
    </submittedName>
</protein>
<keyword evidence="3" id="KW-1185">Reference proteome</keyword>
<sequence>MGGTERGRTEKVGSDPQCLTLSDIGRAAALVTGSGRGFGVSDDGEDSDERGGLKPGEGPDADKPDDDDEDRDAPQPS</sequence>
<gene>
    <name evidence="2" type="ORF">PCOR1329_LOCUS2685</name>
</gene>
<reference evidence="2" key="1">
    <citation type="submission" date="2023-10" db="EMBL/GenBank/DDBJ databases">
        <authorList>
            <person name="Chen Y."/>
            <person name="Shah S."/>
            <person name="Dougan E. K."/>
            <person name="Thang M."/>
            <person name="Chan C."/>
        </authorList>
    </citation>
    <scope>NUCLEOTIDE SEQUENCE [LARGE SCALE GENOMIC DNA]</scope>
</reference>
<dbReference type="Proteomes" id="UP001189429">
    <property type="component" value="Unassembled WGS sequence"/>
</dbReference>
<evidence type="ECO:0000313" key="2">
    <source>
        <dbReference type="EMBL" id="CAK0791916.1"/>
    </source>
</evidence>
<organism evidence="2 3">
    <name type="scientific">Prorocentrum cordatum</name>
    <dbReference type="NCBI Taxonomy" id="2364126"/>
    <lineage>
        <taxon>Eukaryota</taxon>
        <taxon>Sar</taxon>
        <taxon>Alveolata</taxon>
        <taxon>Dinophyceae</taxon>
        <taxon>Prorocentrales</taxon>
        <taxon>Prorocentraceae</taxon>
        <taxon>Prorocentrum</taxon>
    </lineage>
</organism>
<feature type="region of interest" description="Disordered" evidence="1">
    <location>
        <begin position="31"/>
        <end position="77"/>
    </location>
</feature>
<accession>A0ABN9PKA5</accession>
<name>A0ABN9PKA5_9DINO</name>
<evidence type="ECO:0000313" key="3">
    <source>
        <dbReference type="Proteomes" id="UP001189429"/>
    </source>
</evidence>
<dbReference type="EMBL" id="CAUYUJ010000679">
    <property type="protein sequence ID" value="CAK0791916.1"/>
    <property type="molecule type" value="Genomic_DNA"/>
</dbReference>
<comment type="caution">
    <text evidence="2">The sequence shown here is derived from an EMBL/GenBank/DDBJ whole genome shotgun (WGS) entry which is preliminary data.</text>
</comment>